<proteinExistence type="predicted"/>
<dbReference type="SUPFAM" id="SSF56300">
    <property type="entry name" value="Metallo-dependent phosphatases"/>
    <property type="match status" value="1"/>
</dbReference>
<protein>
    <submittedName>
        <fullName evidence="1">Phosphodiesterase MJ0936 domain-containing protein</fullName>
    </submittedName>
</protein>
<dbReference type="Proteomes" id="UP000030755">
    <property type="component" value="Unassembled WGS sequence"/>
</dbReference>
<name>A0A075APP7_ROZAC</name>
<reference evidence="1 2" key="1">
    <citation type="journal article" date="2013" name="Curr. Biol.">
        <title>Shared signatures of parasitism and phylogenomics unite Cryptomycota and microsporidia.</title>
        <authorList>
            <person name="James T.Y."/>
            <person name="Pelin A."/>
            <person name="Bonen L."/>
            <person name="Ahrendt S."/>
            <person name="Sain D."/>
            <person name="Corradi N."/>
            <person name="Stajich J.E."/>
        </authorList>
    </citation>
    <scope>NUCLEOTIDE SEQUENCE [LARGE SCALE GENOMIC DNA]</scope>
    <source>
        <strain evidence="1 2">CSF55</strain>
    </source>
</reference>
<dbReference type="OrthoDB" id="10258130at2759"/>
<dbReference type="HOGENOM" id="CLU_1856434_0_0_1"/>
<evidence type="ECO:0000313" key="2">
    <source>
        <dbReference type="Proteomes" id="UP000030755"/>
    </source>
</evidence>
<sequence length="138" mass="15397">MPGKIHAILCTGNLNHSNVKEYLKSLCSTFYLVKGEYDNIGLTNSYQLTPFSDHLESLRIKKIQMDVDIFVHGNAPLTIHESEDAIFLSPGSVTGCNTTVPSFALLEIQKARPVVLYEYRLVGGELDVKKNELKLSLK</sequence>
<gene>
    <name evidence="1" type="ORF">O9G_002595</name>
</gene>
<accession>A0A075APP7</accession>
<organism evidence="1 2">
    <name type="scientific">Rozella allomycis (strain CSF55)</name>
    <dbReference type="NCBI Taxonomy" id="988480"/>
    <lineage>
        <taxon>Eukaryota</taxon>
        <taxon>Fungi</taxon>
        <taxon>Fungi incertae sedis</taxon>
        <taxon>Cryptomycota</taxon>
        <taxon>Cryptomycota incertae sedis</taxon>
        <taxon>Rozella</taxon>
    </lineage>
</organism>
<dbReference type="PANTHER" id="PTHR11124">
    <property type="entry name" value="VACUOLAR SORTING PROTEIN VPS29"/>
    <property type="match status" value="1"/>
</dbReference>
<dbReference type="EMBL" id="KE561184">
    <property type="protein sequence ID" value="EPZ32101.1"/>
    <property type="molecule type" value="Genomic_DNA"/>
</dbReference>
<evidence type="ECO:0000313" key="1">
    <source>
        <dbReference type="EMBL" id="EPZ32101.1"/>
    </source>
</evidence>
<dbReference type="STRING" id="988480.A0A075APP7"/>
<keyword evidence="2" id="KW-1185">Reference proteome</keyword>
<dbReference type="InterPro" id="IPR029052">
    <property type="entry name" value="Metallo-depent_PP-like"/>
</dbReference>
<dbReference type="Gene3D" id="3.60.21.10">
    <property type="match status" value="1"/>
</dbReference>
<dbReference type="AlphaFoldDB" id="A0A075APP7"/>
<dbReference type="InterPro" id="IPR000979">
    <property type="entry name" value="Phosphodiesterase_MJ0936/Vps29"/>
</dbReference>